<protein>
    <submittedName>
        <fullName evidence="1">Uncharacterized protein</fullName>
    </submittedName>
</protein>
<proteinExistence type="predicted"/>
<gene>
    <name evidence="1" type="ORF">MLD38_038605</name>
</gene>
<sequence length="185" mass="20107">MGVPPQTQSSPHQYSQALQLKLYQAFIFSIPILFSIILFLLFYLFYLKRRAASLISSPSRHVLPVTAAVSRSPSVTYLSSPCEKGLKGELSGKLPTIVFNEEVKATNSQCCVCLGDYEMKEELVEVPPCRHVFHADCIALWLHANSTCPLCRGSVVISVPTCSHAAASPLPLPRPSSSGQGSGSR</sequence>
<evidence type="ECO:0000313" key="1">
    <source>
        <dbReference type="EMBL" id="KAI4302912.1"/>
    </source>
</evidence>
<comment type="caution">
    <text evidence="1">The sequence shown here is derived from an EMBL/GenBank/DDBJ whole genome shotgun (WGS) entry which is preliminary data.</text>
</comment>
<reference evidence="2" key="1">
    <citation type="journal article" date="2023" name="Front. Plant Sci.">
        <title>Chromosomal-level genome assembly of Melastoma candidum provides insights into trichome evolution.</title>
        <authorList>
            <person name="Zhong Y."/>
            <person name="Wu W."/>
            <person name="Sun C."/>
            <person name="Zou P."/>
            <person name="Liu Y."/>
            <person name="Dai S."/>
            <person name="Zhou R."/>
        </authorList>
    </citation>
    <scope>NUCLEOTIDE SEQUENCE [LARGE SCALE GENOMIC DNA]</scope>
</reference>
<name>A0ACB9KZR4_9MYRT</name>
<accession>A0ACB9KZR4</accession>
<organism evidence="1 2">
    <name type="scientific">Melastoma candidum</name>
    <dbReference type="NCBI Taxonomy" id="119954"/>
    <lineage>
        <taxon>Eukaryota</taxon>
        <taxon>Viridiplantae</taxon>
        <taxon>Streptophyta</taxon>
        <taxon>Embryophyta</taxon>
        <taxon>Tracheophyta</taxon>
        <taxon>Spermatophyta</taxon>
        <taxon>Magnoliopsida</taxon>
        <taxon>eudicotyledons</taxon>
        <taxon>Gunneridae</taxon>
        <taxon>Pentapetalae</taxon>
        <taxon>rosids</taxon>
        <taxon>malvids</taxon>
        <taxon>Myrtales</taxon>
        <taxon>Melastomataceae</taxon>
        <taxon>Melastomatoideae</taxon>
        <taxon>Melastomateae</taxon>
        <taxon>Melastoma</taxon>
    </lineage>
</organism>
<evidence type="ECO:0000313" key="2">
    <source>
        <dbReference type="Proteomes" id="UP001057402"/>
    </source>
</evidence>
<dbReference type="EMBL" id="CM042891">
    <property type="protein sequence ID" value="KAI4302912.1"/>
    <property type="molecule type" value="Genomic_DNA"/>
</dbReference>
<dbReference type="Proteomes" id="UP001057402">
    <property type="component" value="Chromosome 12"/>
</dbReference>
<keyword evidence="2" id="KW-1185">Reference proteome</keyword>